<protein>
    <submittedName>
        <fullName evidence="1">Uncharacterized protein</fullName>
    </submittedName>
</protein>
<accession>A0AAD9I0K9</accession>
<reference evidence="1" key="1">
    <citation type="journal article" date="2023" name="Mol. Plant Microbe Interact.">
        <title>Elucidating the Obligate Nature and Biological Capacity of an Invasive Fungal Corn Pathogen.</title>
        <authorList>
            <person name="MacCready J.S."/>
            <person name="Roggenkamp E.M."/>
            <person name="Gdanetz K."/>
            <person name="Chilvers M.I."/>
        </authorList>
    </citation>
    <scope>NUCLEOTIDE SEQUENCE</scope>
    <source>
        <strain evidence="1">PM02</strain>
    </source>
</reference>
<keyword evidence="2" id="KW-1185">Reference proteome</keyword>
<dbReference type="Proteomes" id="UP001217918">
    <property type="component" value="Unassembled WGS sequence"/>
</dbReference>
<evidence type="ECO:0000313" key="2">
    <source>
        <dbReference type="Proteomes" id="UP001217918"/>
    </source>
</evidence>
<dbReference type="EMBL" id="JAQQPM010000002">
    <property type="protein sequence ID" value="KAK2068876.1"/>
    <property type="molecule type" value="Genomic_DNA"/>
</dbReference>
<name>A0AAD9I0K9_9PEZI</name>
<proteinExistence type="predicted"/>
<gene>
    <name evidence="1" type="ORF">P8C59_003492</name>
</gene>
<dbReference type="AlphaFoldDB" id="A0AAD9I0K9"/>
<comment type="caution">
    <text evidence="1">The sequence shown here is derived from an EMBL/GenBank/DDBJ whole genome shotgun (WGS) entry which is preliminary data.</text>
</comment>
<evidence type="ECO:0000313" key="1">
    <source>
        <dbReference type="EMBL" id="KAK2068876.1"/>
    </source>
</evidence>
<sequence length="114" mass="12085">MNFIYISNINNKDNKKLSELSLNDKLTITTTSITTDSIGALAAVSSALRYTHVAANAAFFAAGDTGKACLARLERYAFTTDTTTVITAATTTVITTIVAATTAANTDRREEENG</sequence>
<organism evidence="1 2">
    <name type="scientific">Phyllachora maydis</name>
    <dbReference type="NCBI Taxonomy" id="1825666"/>
    <lineage>
        <taxon>Eukaryota</taxon>
        <taxon>Fungi</taxon>
        <taxon>Dikarya</taxon>
        <taxon>Ascomycota</taxon>
        <taxon>Pezizomycotina</taxon>
        <taxon>Sordariomycetes</taxon>
        <taxon>Sordariomycetidae</taxon>
        <taxon>Phyllachorales</taxon>
        <taxon>Phyllachoraceae</taxon>
        <taxon>Phyllachora</taxon>
    </lineage>
</organism>